<reference evidence="2 3" key="1">
    <citation type="submission" date="2024-02" db="EMBL/GenBank/DDBJ databases">
        <authorList>
            <person name="Chen Y."/>
            <person name="Shah S."/>
            <person name="Dougan E. K."/>
            <person name="Thang M."/>
            <person name="Chan C."/>
        </authorList>
    </citation>
    <scope>NUCLEOTIDE SEQUENCE [LARGE SCALE GENOMIC DNA]</scope>
</reference>
<keyword evidence="1" id="KW-1133">Transmembrane helix</keyword>
<keyword evidence="1" id="KW-0472">Membrane</keyword>
<dbReference type="Proteomes" id="UP001642484">
    <property type="component" value="Unassembled WGS sequence"/>
</dbReference>
<keyword evidence="1" id="KW-0812">Transmembrane</keyword>
<sequence length="104" mass="11119">MTRVRSTIPGGLGYPFGFPWSNLVPGDLATSLGSVAVCLMCWSLALVLTANELRGFPVFWPSGPTNERLVDDLVEPFWQKSSLITPSSGEHSGRELATAVLAGL</sequence>
<protein>
    <submittedName>
        <fullName evidence="2">Uncharacterized protein</fullName>
    </submittedName>
</protein>
<name>A0ABP0QBH9_9DINO</name>
<comment type="caution">
    <text evidence="2">The sequence shown here is derived from an EMBL/GenBank/DDBJ whole genome shotgun (WGS) entry which is preliminary data.</text>
</comment>
<evidence type="ECO:0000256" key="1">
    <source>
        <dbReference type="SAM" id="Phobius"/>
    </source>
</evidence>
<feature type="transmembrane region" description="Helical" evidence="1">
    <location>
        <begin position="28"/>
        <end position="48"/>
    </location>
</feature>
<keyword evidence="3" id="KW-1185">Reference proteome</keyword>
<proteinExistence type="predicted"/>
<organism evidence="2 3">
    <name type="scientific">Durusdinium trenchii</name>
    <dbReference type="NCBI Taxonomy" id="1381693"/>
    <lineage>
        <taxon>Eukaryota</taxon>
        <taxon>Sar</taxon>
        <taxon>Alveolata</taxon>
        <taxon>Dinophyceae</taxon>
        <taxon>Suessiales</taxon>
        <taxon>Symbiodiniaceae</taxon>
        <taxon>Durusdinium</taxon>
    </lineage>
</organism>
<dbReference type="EMBL" id="CAXAMN010024317">
    <property type="protein sequence ID" value="CAK9085591.1"/>
    <property type="molecule type" value="Genomic_DNA"/>
</dbReference>
<gene>
    <name evidence="2" type="ORF">CCMP2556_LOCUS41551</name>
</gene>
<accession>A0ABP0QBH9</accession>
<evidence type="ECO:0000313" key="3">
    <source>
        <dbReference type="Proteomes" id="UP001642484"/>
    </source>
</evidence>
<evidence type="ECO:0000313" key="2">
    <source>
        <dbReference type="EMBL" id="CAK9085591.1"/>
    </source>
</evidence>